<comment type="caution">
    <text evidence="2">The sequence shown here is derived from an EMBL/GenBank/DDBJ whole genome shotgun (WGS) entry which is preliminary data.</text>
</comment>
<protein>
    <submittedName>
        <fullName evidence="2">Uncharacterized protein</fullName>
    </submittedName>
</protein>
<evidence type="ECO:0000313" key="3">
    <source>
        <dbReference type="Proteomes" id="UP000298663"/>
    </source>
</evidence>
<keyword evidence="1" id="KW-0812">Transmembrane</keyword>
<dbReference type="EMBL" id="AZBU02000001">
    <property type="protein sequence ID" value="TMS33222.1"/>
    <property type="molecule type" value="Genomic_DNA"/>
</dbReference>
<keyword evidence="1" id="KW-0472">Membrane</keyword>
<gene>
    <name evidence="2" type="ORF">L596_000985</name>
</gene>
<organism evidence="2 3">
    <name type="scientific">Steinernema carpocapsae</name>
    <name type="common">Entomopathogenic nematode</name>
    <dbReference type="NCBI Taxonomy" id="34508"/>
    <lineage>
        <taxon>Eukaryota</taxon>
        <taxon>Metazoa</taxon>
        <taxon>Ecdysozoa</taxon>
        <taxon>Nematoda</taxon>
        <taxon>Chromadorea</taxon>
        <taxon>Rhabditida</taxon>
        <taxon>Tylenchina</taxon>
        <taxon>Panagrolaimomorpha</taxon>
        <taxon>Strongyloidoidea</taxon>
        <taxon>Steinernematidae</taxon>
        <taxon>Steinernema</taxon>
    </lineage>
</organism>
<accession>A0A4U8UK37</accession>
<dbReference type="Proteomes" id="UP000298663">
    <property type="component" value="Unassembled WGS sequence"/>
</dbReference>
<reference evidence="2 3" key="1">
    <citation type="journal article" date="2015" name="Genome Biol.">
        <title>Comparative genomics of Steinernema reveals deeply conserved gene regulatory networks.</title>
        <authorList>
            <person name="Dillman A.R."/>
            <person name="Macchietto M."/>
            <person name="Porter C.F."/>
            <person name="Rogers A."/>
            <person name="Williams B."/>
            <person name="Antoshechkin I."/>
            <person name="Lee M.M."/>
            <person name="Goodwin Z."/>
            <person name="Lu X."/>
            <person name="Lewis E.E."/>
            <person name="Goodrich-Blair H."/>
            <person name="Stock S.P."/>
            <person name="Adams B.J."/>
            <person name="Sternberg P.W."/>
            <person name="Mortazavi A."/>
        </authorList>
    </citation>
    <scope>NUCLEOTIDE SEQUENCE [LARGE SCALE GENOMIC DNA]</scope>
    <source>
        <strain evidence="2 3">ALL</strain>
    </source>
</reference>
<name>A0A4U8UK37_STECR</name>
<keyword evidence="1" id="KW-1133">Transmembrane helix</keyword>
<reference evidence="2 3" key="2">
    <citation type="journal article" date="2019" name="G3 (Bethesda)">
        <title>Hybrid Assembly of the Genome of the Entomopathogenic Nematode Steinernema carpocapsae Identifies the X-Chromosome.</title>
        <authorList>
            <person name="Serra L."/>
            <person name="Macchietto M."/>
            <person name="Macias-Munoz A."/>
            <person name="McGill C.J."/>
            <person name="Rodriguez I.M."/>
            <person name="Rodriguez B."/>
            <person name="Murad R."/>
            <person name="Mortazavi A."/>
        </authorList>
    </citation>
    <scope>NUCLEOTIDE SEQUENCE [LARGE SCALE GENOMIC DNA]</scope>
    <source>
        <strain evidence="2 3">ALL</strain>
    </source>
</reference>
<keyword evidence="3" id="KW-1185">Reference proteome</keyword>
<sequence>MKPQFLRLPFTRAAAILDRALSIEAPISCFRFCTFLTNRLGPSPARSLPRVLSCLDTFSGVFFFNVTASTKRLIAVVMQCLLCVALLTLMNK</sequence>
<evidence type="ECO:0000313" key="2">
    <source>
        <dbReference type="EMBL" id="TMS33222.1"/>
    </source>
</evidence>
<dbReference type="AlphaFoldDB" id="A0A4U8UK37"/>
<evidence type="ECO:0000256" key="1">
    <source>
        <dbReference type="SAM" id="Phobius"/>
    </source>
</evidence>
<proteinExistence type="predicted"/>
<feature type="transmembrane region" description="Helical" evidence="1">
    <location>
        <begin position="73"/>
        <end position="90"/>
    </location>
</feature>